<keyword evidence="2" id="KW-1185">Reference proteome</keyword>
<comment type="caution">
    <text evidence="1">The sequence shown here is derived from an EMBL/GenBank/DDBJ whole genome shotgun (WGS) entry which is preliminary data.</text>
</comment>
<reference evidence="2" key="1">
    <citation type="journal article" date="2022" name="Mol. Ecol. Resour.">
        <title>The genomes of chicory, endive, great burdock and yacon provide insights into Asteraceae palaeo-polyploidization history and plant inulin production.</title>
        <authorList>
            <person name="Fan W."/>
            <person name="Wang S."/>
            <person name="Wang H."/>
            <person name="Wang A."/>
            <person name="Jiang F."/>
            <person name="Liu H."/>
            <person name="Zhao H."/>
            <person name="Xu D."/>
            <person name="Zhang Y."/>
        </authorList>
    </citation>
    <scope>NUCLEOTIDE SEQUENCE [LARGE SCALE GENOMIC DNA]</scope>
    <source>
        <strain evidence="2">cv. Yunnan</strain>
    </source>
</reference>
<dbReference type="EMBL" id="CM042020">
    <property type="protein sequence ID" value="KAI3820510.1"/>
    <property type="molecule type" value="Genomic_DNA"/>
</dbReference>
<gene>
    <name evidence="1" type="ORF">L1987_08058</name>
</gene>
<reference evidence="1 2" key="2">
    <citation type="journal article" date="2022" name="Mol. Ecol. Resour.">
        <title>The genomes of chicory, endive, great burdock and yacon provide insights into Asteraceae paleo-polyploidization history and plant inulin production.</title>
        <authorList>
            <person name="Fan W."/>
            <person name="Wang S."/>
            <person name="Wang H."/>
            <person name="Wang A."/>
            <person name="Jiang F."/>
            <person name="Liu H."/>
            <person name="Zhao H."/>
            <person name="Xu D."/>
            <person name="Zhang Y."/>
        </authorList>
    </citation>
    <scope>NUCLEOTIDE SEQUENCE [LARGE SCALE GENOMIC DNA]</scope>
    <source>
        <strain evidence="2">cv. Yunnan</strain>
        <tissue evidence="1">Leaves</tissue>
    </source>
</reference>
<accession>A0ACB9JL79</accession>
<proteinExistence type="predicted"/>
<name>A0ACB9JL79_9ASTR</name>
<sequence length="167" mass="18273">MQLLIIQRNASMTRELSARRYRSRQRLVLSELTILHPNHSKPLIPSPSSRPNLNHSNSSITSHRRHLYITDSISISIPTPLNFLLLHLPNWGKTQDHQVVDTTAIQGGSRSLVHVRSECGKGVITIESNPSTHGGRGALPSEGGCPSDLLFLAGGGFCSSFVSLSEF</sequence>
<protein>
    <submittedName>
        <fullName evidence="1">Uncharacterized protein</fullName>
    </submittedName>
</protein>
<evidence type="ECO:0000313" key="2">
    <source>
        <dbReference type="Proteomes" id="UP001056120"/>
    </source>
</evidence>
<organism evidence="1 2">
    <name type="scientific">Smallanthus sonchifolius</name>
    <dbReference type="NCBI Taxonomy" id="185202"/>
    <lineage>
        <taxon>Eukaryota</taxon>
        <taxon>Viridiplantae</taxon>
        <taxon>Streptophyta</taxon>
        <taxon>Embryophyta</taxon>
        <taxon>Tracheophyta</taxon>
        <taxon>Spermatophyta</taxon>
        <taxon>Magnoliopsida</taxon>
        <taxon>eudicotyledons</taxon>
        <taxon>Gunneridae</taxon>
        <taxon>Pentapetalae</taxon>
        <taxon>asterids</taxon>
        <taxon>campanulids</taxon>
        <taxon>Asterales</taxon>
        <taxon>Asteraceae</taxon>
        <taxon>Asteroideae</taxon>
        <taxon>Heliantheae alliance</taxon>
        <taxon>Millerieae</taxon>
        <taxon>Smallanthus</taxon>
    </lineage>
</organism>
<evidence type="ECO:0000313" key="1">
    <source>
        <dbReference type="EMBL" id="KAI3820510.1"/>
    </source>
</evidence>
<dbReference type="Proteomes" id="UP001056120">
    <property type="component" value="Linkage Group LG03"/>
</dbReference>